<keyword evidence="2" id="KW-0963">Cytoplasm</keyword>
<dbReference type="InterPro" id="IPR020053">
    <property type="entry name" value="Ribosome-bd_factorA_CS"/>
</dbReference>
<dbReference type="EMBL" id="JADKCH010000001">
    <property type="protein sequence ID" value="MBK8571051.1"/>
    <property type="molecule type" value="Genomic_DNA"/>
</dbReference>
<comment type="function">
    <text evidence="2">One of several proteins that assist in the late maturation steps of the functional core of the 30S ribosomal subunit. Associates with free 30S ribosomal subunits (but not with 30S subunits that are part of 70S ribosomes or polysomes). Required for efficient processing of 16S rRNA. May interact with the 5'-terminal helix region of 16S rRNA.</text>
</comment>
<feature type="region of interest" description="Disordered" evidence="3">
    <location>
        <begin position="114"/>
        <end position="134"/>
    </location>
</feature>
<organism evidence="4 5">
    <name type="scientific">Candidatus Geothrix odensensis</name>
    <dbReference type="NCBI Taxonomy" id="2954440"/>
    <lineage>
        <taxon>Bacteria</taxon>
        <taxon>Pseudomonadati</taxon>
        <taxon>Acidobacteriota</taxon>
        <taxon>Holophagae</taxon>
        <taxon>Holophagales</taxon>
        <taxon>Holophagaceae</taxon>
        <taxon>Geothrix</taxon>
    </lineage>
</organism>
<reference evidence="4 5" key="1">
    <citation type="submission" date="2020-10" db="EMBL/GenBank/DDBJ databases">
        <title>Connecting structure to function with the recovery of over 1000 high-quality activated sludge metagenome-assembled genomes encoding full-length rRNA genes using long-read sequencing.</title>
        <authorList>
            <person name="Singleton C.M."/>
            <person name="Petriglieri F."/>
            <person name="Kristensen J.M."/>
            <person name="Kirkegaard R.H."/>
            <person name="Michaelsen T.Y."/>
            <person name="Andersen M.H."/>
            <person name="Karst S.M."/>
            <person name="Dueholm M.S."/>
            <person name="Nielsen P.H."/>
            <person name="Albertsen M."/>
        </authorList>
    </citation>
    <scope>NUCLEOTIDE SEQUENCE [LARGE SCALE GENOMIC DNA]</scope>
    <source>
        <strain evidence="4">OdNE_18-Q3-R46-58_MAXAC.008</strain>
    </source>
</reference>
<dbReference type="PANTHER" id="PTHR33515">
    <property type="entry name" value="RIBOSOME-BINDING FACTOR A, CHLOROPLASTIC-RELATED"/>
    <property type="match status" value="1"/>
</dbReference>
<dbReference type="GO" id="GO:0005829">
    <property type="term" value="C:cytosol"/>
    <property type="evidence" value="ECO:0007669"/>
    <property type="project" value="TreeGrafter"/>
</dbReference>
<proteinExistence type="inferred from homology"/>
<protein>
    <recommendedName>
        <fullName evidence="2">Ribosome-binding factor A</fullName>
    </recommendedName>
</protein>
<dbReference type="InterPro" id="IPR023799">
    <property type="entry name" value="RbfA_dom_sf"/>
</dbReference>
<feature type="compositionally biased region" description="Basic and acidic residues" evidence="3">
    <location>
        <begin position="114"/>
        <end position="124"/>
    </location>
</feature>
<sequence length="134" mass="15076">MQRPERLEDQVHFLLSTLVQRELRDPELGFLTLTAVRLSPDRSVARVYFTVLPANGGDQEAQDALTRKALGRAAGFLRSQLAARLKMKRVPELRFFPDGTLEEGNHLETLLTEIEKERAARPVEPEPAADPTES</sequence>
<comment type="similarity">
    <text evidence="2">Belongs to the RbfA family.</text>
</comment>
<dbReference type="Proteomes" id="UP000709959">
    <property type="component" value="Unassembled WGS sequence"/>
</dbReference>
<dbReference type="SUPFAM" id="SSF89919">
    <property type="entry name" value="Ribosome-binding factor A, RbfA"/>
    <property type="match status" value="1"/>
</dbReference>
<evidence type="ECO:0000256" key="2">
    <source>
        <dbReference type="HAMAP-Rule" id="MF_00003"/>
    </source>
</evidence>
<dbReference type="HAMAP" id="MF_00003">
    <property type="entry name" value="RbfA"/>
    <property type="match status" value="1"/>
</dbReference>
<dbReference type="GO" id="GO:0043024">
    <property type="term" value="F:ribosomal small subunit binding"/>
    <property type="evidence" value="ECO:0007669"/>
    <property type="project" value="TreeGrafter"/>
</dbReference>
<dbReference type="NCBIfam" id="TIGR00082">
    <property type="entry name" value="rbfA"/>
    <property type="match status" value="1"/>
</dbReference>
<dbReference type="PANTHER" id="PTHR33515:SF1">
    <property type="entry name" value="RIBOSOME-BINDING FACTOR A, CHLOROPLASTIC-RELATED"/>
    <property type="match status" value="1"/>
</dbReference>
<accession>A0A936EZP1</accession>
<dbReference type="GO" id="GO:0030490">
    <property type="term" value="P:maturation of SSU-rRNA"/>
    <property type="evidence" value="ECO:0007669"/>
    <property type="project" value="UniProtKB-UniRule"/>
</dbReference>
<comment type="subcellular location">
    <subcellularLocation>
        <location evidence="2">Cytoplasm</location>
    </subcellularLocation>
</comment>
<keyword evidence="1 2" id="KW-0690">Ribosome biogenesis</keyword>
<dbReference type="Pfam" id="PF02033">
    <property type="entry name" value="RBFA"/>
    <property type="match status" value="1"/>
</dbReference>
<gene>
    <name evidence="2 4" type="primary">rbfA</name>
    <name evidence="4" type="ORF">IPN91_00125</name>
</gene>
<evidence type="ECO:0000256" key="3">
    <source>
        <dbReference type="SAM" id="MobiDB-lite"/>
    </source>
</evidence>
<evidence type="ECO:0000256" key="1">
    <source>
        <dbReference type="ARBA" id="ARBA00022517"/>
    </source>
</evidence>
<dbReference type="Gene3D" id="3.30.300.20">
    <property type="match status" value="1"/>
</dbReference>
<evidence type="ECO:0000313" key="4">
    <source>
        <dbReference type="EMBL" id="MBK8571051.1"/>
    </source>
</evidence>
<comment type="caution">
    <text evidence="4">The sequence shown here is derived from an EMBL/GenBank/DDBJ whole genome shotgun (WGS) entry which is preliminary data.</text>
</comment>
<dbReference type="AlphaFoldDB" id="A0A936EZP1"/>
<name>A0A936EZP1_9BACT</name>
<evidence type="ECO:0000313" key="5">
    <source>
        <dbReference type="Proteomes" id="UP000709959"/>
    </source>
</evidence>
<dbReference type="PROSITE" id="PS01319">
    <property type="entry name" value="RBFA"/>
    <property type="match status" value="1"/>
</dbReference>
<dbReference type="InterPro" id="IPR015946">
    <property type="entry name" value="KH_dom-like_a/b"/>
</dbReference>
<dbReference type="InterPro" id="IPR000238">
    <property type="entry name" value="RbfA"/>
</dbReference>
<comment type="subunit">
    <text evidence="2">Monomer. Binds 30S ribosomal subunits, but not 50S ribosomal subunits or 70S ribosomes.</text>
</comment>